<organism evidence="2 3">
    <name type="scientific">Streptomyces pulveraceus</name>
    <dbReference type="NCBI Taxonomy" id="68258"/>
    <lineage>
        <taxon>Bacteria</taxon>
        <taxon>Bacillati</taxon>
        <taxon>Actinomycetota</taxon>
        <taxon>Actinomycetes</taxon>
        <taxon>Kitasatosporales</taxon>
        <taxon>Streptomycetaceae</taxon>
        <taxon>Streptomyces</taxon>
    </lineage>
</organism>
<feature type="compositionally biased region" description="Basic and acidic residues" evidence="1">
    <location>
        <begin position="1"/>
        <end position="19"/>
    </location>
</feature>
<gene>
    <name evidence="2" type="ORF">ACFP1B_26845</name>
</gene>
<dbReference type="RefSeq" id="WP_344516030.1">
    <property type="nucleotide sequence ID" value="NZ_BAAATU010000034.1"/>
</dbReference>
<comment type="caution">
    <text evidence="2">The sequence shown here is derived from an EMBL/GenBank/DDBJ whole genome shotgun (WGS) entry which is preliminary data.</text>
</comment>
<reference evidence="3" key="1">
    <citation type="journal article" date="2019" name="Int. J. Syst. Evol. Microbiol.">
        <title>The Global Catalogue of Microorganisms (GCM) 10K type strain sequencing project: providing services to taxonomists for standard genome sequencing and annotation.</title>
        <authorList>
            <consortium name="The Broad Institute Genomics Platform"/>
            <consortium name="The Broad Institute Genome Sequencing Center for Infectious Disease"/>
            <person name="Wu L."/>
            <person name="Ma J."/>
        </authorList>
    </citation>
    <scope>NUCLEOTIDE SEQUENCE [LARGE SCALE GENOMIC DNA]</scope>
    <source>
        <strain evidence="3">JCM 4147</strain>
    </source>
</reference>
<name>A0ABW1GU43_9ACTN</name>
<feature type="region of interest" description="Disordered" evidence="1">
    <location>
        <begin position="1"/>
        <end position="36"/>
    </location>
</feature>
<evidence type="ECO:0000313" key="2">
    <source>
        <dbReference type="EMBL" id="MFC5917016.1"/>
    </source>
</evidence>
<accession>A0ABW1GU43</accession>
<evidence type="ECO:0000256" key="1">
    <source>
        <dbReference type="SAM" id="MobiDB-lite"/>
    </source>
</evidence>
<dbReference type="EMBL" id="JBHSPU010000022">
    <property type="protein sequence ID" value="MFC5917016.1"/>
    <property type="molecule type" value="Genomic_DNA"/>
</dbReference>
<evidence type="ECO:0000313" key="3">
    <source>
        <dbReference type="Proteomes" id="UP001596200"/>
    </source>
</evidence>
<proteinExistence type="predicted"/>
<dbReference type="Proteomes" id="UP001596200">
    <property type="component" value="Unassembled WGS sequence"/>
</dbReference>
<protein>
    <submittedName>
        <fullName evidence="2">Uncharacterized protein</fullName>
    </submittedName>
</protein>
<sequence>MSRSRLLTDELDAHADRPSAHLYATDAQSRDTAPPDAVTEAIRRPGLPRTIRRWAVPWS</sequence>
<keyword evidence="3" id="KW-1185">Reference proteome</keyword>